<keyword evidence="3" id="KW-0934">Plastid</keyword>
<sequence>MYALCIWPVDNHMILYKHRLSVNNIFIILLYNIYIINNISELMIRHYFLIATRDFFLYQEPIEEILRERIRHYNNLEKDIDFCLTANLSFLNSPDLRMIEKQLIKPSVAIVSLNPKFIDWLKLRTNYAIKGSFMSSRLQMNNSLVTIDD</sequence>
<evidence type="ECO:0000256" key="2">
    <source>
        <dbReference type="SAM" id="Phobius"/>
    </source>
</evidence>
<reference evidence="3" key="1">
    <citation type="submission" date="2020-03" db="EMBL/GenBank/DDBJ databases">
        <title>Mitochondrial and Plastid genome variability of Corallina officinalis (Corallinales, Rhodophyta).</title>
        <authorList>
            <person name="Yesson C."/>
            <person name="Bian X."/>
            <person name="Williamson C."/>
            <person name="Briscoe A.G."/>
            <person name="Brodie J."/>
        </authorList>
    </citation>
    <scope>NUCLEOTIDE SEQUENCE</scope>
</reference>
<dbReference type="AlphaFoldDB" id="A0A6M3WBS5"/>
<keyword evidence="2" id="KW-0472">Membrane</keyword>
<evidence type="ECO:0000313" key="3">
    <source>
        <dbReference type="EMBL" id="QJF58541.1"/>
    </source>
</evidence>
<dbReference type="EMBL" id="MT211884">
    <property type="protein sequence ID" value="QJF58342.1"/>
    <property type="molecule type" value="Genomic_DNA"/>
</dbReference>
<accession>A0A6M3WBS5</accession>
<dbReference type="EMBL" id="MT211885">
    <property type="protein sequence ID" value="QJF58541.1"/>
    <property type="molecule type" value="Genomic_DNA"/>
</dbReference>
<name>A0A6M3WBS5_COROI</name>
<keyword evidence="2" id="KW-1133">Transmembrane helix</keyword>
<keyword evidence="2" id="KW-0812">Transmembrane</keyword>
<dbReference type="Gene3D" id="3.30.70.1860">
    <property type="entry name" value="Uncharacterised protein family Ycf54"/>
    <property type="match status" value="1"/>
</dbReference>
<geneLocation type="chloroplast" evidence="3"/>
<keyword evidence="3" id="KW-0150">Chloroplast</keyword>
<dbReference type="Pfam" id="PF10674">
    <property type="entry name" value="Ycf54"/>
    <property type="match status" value="1"/>
</dbReference>
<evidence type="ECO:0000256" key="1">
    <source>
        <dbReference type="ARBA" id="ARBA00043978"/>
    </source>
</evidence>
<protein>
    <recommendedName>
        <fullName evidence="4">Ycf54</fullName>
    </recommendedName>
</protein>
<dbReference type="PANTHER" id="PTHR35319:SF2">
    <property type="entry name" value="YCF54"/>
    <property type="match status" value="1"/>
</dbReference>
<comment type="similarity">
    <text evidence="1">Belongs to the ycf54 family.</text>
</comment>
<organism evidence="3">
    <name type="scientific">Corallina officinalis</name>
    <name type="common">Coral seaweed</name>
    <dbReference type="NCBI Taxonomy" id="35170"/>
    <lineage>
        <taxon>Eukaryota</taxon>
        <taxon>Rhodophyta</taxon>
        <taxon>Florideophyceae</taxon>
        <taxon>Corallinophycidae</taxon>
        <taxon>Corallinales</taxon>
        <taxon>Corallinaceae</taxon>
        <taxon>Corallinoideae</taxon>
        <taxon>Corallina</taxon>
    </lineage>
</organism>
<dbReference type="InterPro" id="IPR038409">
    <property type="entry name" value="Ycf54-like_sf"/>
</dbReference>
<dbReference type="PANTHER" id="PTHR35319">
    <property type="match status" value="1"/>
</dbReference>
<dbReference type="EMBL" id="MT211886">
    <property type="protein sequence ID" value="QJF58740.1"/>
    <property type="molecule type" value="Genomic_DNA"/>
</dbReference>
<evidence type="ECO:0008006" key="4">
    <source>
        <dbReference type="Google" id="ProtNLM"/>
    </source>
</evidence>
<feature type="transmembrane region" description="Helical" evidence="2">
    <location>
        <begin position="20"/>
        <end position="37"/>
    </location>
</feature>
<dbReference type="InterPro" id="IPR019616">
    <property type="entry name" value="Ycf54"/>
</dbReference>
<proteinExistence type="inferred from homology"/>